<keyword evidence="1" id="KW-0472">Membrane</keyword>
<evidence type="ECO:0008006" key="4">
    <source>
        <dbReference type="Google" id="ProtNLM"/>
    </source>
</evidence>
<reference evidence="2 3" key="1">
    <citation type="journal article" date="2020" name="ISME J.">
        <title>Comparative genomics reveals insights into cyanobacterial evolution and habitat adaptation.</title>
        <authorList>
            <person name="Chen M.Y."/>
            <person name="Teng W.K."/>
            <person name="Zhao L."/>
            <person name="Hu C.X."/>
            <person name="Zhou Y.K."/>
            <person name="Han B.P."/>
            <person name="Song L.R."/>
            <person name="Shu W.S."/>
        </authorList>
    </citation>
    <scope>NUCLEOTIDE SEQUENCE [LARGE SCALE GENOMIC DNA]</scope>
    <source>
        <strain evidence="2 3">FACHB-248</strain>
    </source>
</reference>
<gene>
    <name evidence="2" type="ORF">H6G81_13355</name>
</gene>
<evidence type="ECO:0000313" key="3">
    <source>
        <dbReference type="Proteomes" id="UP000660380"/>
    </source>
</evidence>
<protein>
    <recommendedName>
        <fullName evidence="4">Secreted protein</fullName>
    </recommendedName>
</protein>
<sequence>MVALVVIINILISLILLYIARQVWKLKQRLANMANRLTVLERCTHAVLDKAPSNISIRQQNIHNLRQGNQSIQVQIQQVRQIFSLLLVGQQIQRRYFVKLGLGTKHNKKIVVKSTNK</sequence>
<comment type="caution">
    <text evidence="2">The sequence shown here is derived from an EMBL/GenBank/DDBJ whole genome shotgun (WGS) entry which is preliminary data.</text>
</comment>
<proteinExistence type="predicted"/>
<keyword evidence="1" id="KW-0812">Transmembrane</keyword>
<accession>A0ABR8GPY0</accession>
<dbReference type="RefSeq" id="WP_029632686.1">
    <property type="nucleotide sequence ID" value="NZ_JACJTA010000024.1"/>
</dbReference>
<dbReference type="EMBL" id="JACJTA010000024">
    <property type="protein sequence ID" value="MBD2605492.1"/>
    <property type="molecule type" value="Genomic_DNA"/>
</dbReference>
<organism evidence="2 3">
    <name type="scientific">Scytonema hofmannii FACHB-248</name>
    <dbReference type="NCBI Taxonomy" id="1842502"/>
    <lineage>
        <taxon>Bacteria</taxon>
        <taxon>Bacillati</taxon>
        <taxon>Cyanobacteriota</taxon>
        <taxon>Cyanophyceae</taxon>
        <taxon>Nostocales</taxon>
        <taxon>Scytonemataceae</taxon>
        <taxon>Scytonema</taxon>
    </lineage>
</organism>
<evidence type="ECO:0000256" key="1">
    <source>
        <dbReference type="SAM" id="Phobius"/>
    </source>
</evidence>
<evidence type="ECO:0000313" key="2">
    <source>
        <dbReference type="EMBL" id="MBD2605492.1"/>
    </source>
</evidence>
<keyword evidence="3" id="KW-1185">Reference proteome</keyword>
<feature type="transmembrane region" description="Helical" evidence="1">
    <location>
        <begin position="6"/>
        <end position="24"/>
    </location>
</feature>
<keyword evidence="1" id="KW-1133">Transmembrane helix</keyword>
<dbReference type="Proteomes" id="UP000660380">
    <property type="component" value="Unassembled WGS sequence"/>
</dbReference>
<name>A0ABR8GPY0_9CYAN</name>